<dbReference type="EMBL" id="KI913131">
    <property type="protein sequence ID" value="ETV78018.1"/>
    <property type="molecule type" value="Genomic_DNA"/>
</dbReference>
<dbReference type="GeneID" id="20810231"/>
<reference evidence="2" key="1">
    <citation type="submission" date="2013-12" db="EMBL/GenBank/DDBJ databases">
        <title>The Genome Sequence of Aphanomyces astaci APO3.</title>
        <authorList>
            <consortium name="The Broad Institute Genomics Platform"/>
            <person name="Russ C."/>
            <person name="Tyler B."/>
            <person name="van West P."/>
            <person name="Dieguez-Uribeondo J."/>
            <person name="Young S.K."/>
            <person name="Zeng Q."/>
            <person name="Gargeya S."/>
            <person name="Fitzgerald M."/>
            <person name="Abouelleil A."/>
            <person name="Alvarado L."/>
            <person name="Chapman S.B."/>
            <person name="Gainer-Dewar J."/>
            <person name="Goldberg J."/>
            <person name="Griggs A."/>
            <person name="Gujja S."/>
            <person name="Hansen M."/>
            <person name="Howarth C."/>
            <person name="Imamovic A."/>
            <person name="Ireland A."/>
            <person name="Larimer J."/>
            <person name="McCowan C."/>
            <person name="Murphy C."/>
            <person name="Pearson M."/>
            <person name="Poon T.W."/>
            <person name="Priest M."/>
            <person name="Roberts A."/>
            <person name="Saif S."/>
            <person name="Shea T."/>
            <person name="Sykes S."/>
            <person name="Wortman J."/>
            <person name="Nusbaum C."/>
            <person name="Birren B."/>
        </authorList>
    </citation>
    <scope>NUCLEOTIDE SEQUENCE [LARGE SCALE GENOMIC DNA]</scope>
    <source>
        <strain evidence="2">APO3</strain>
    </source>
</reference>
<feature type="compositionally biased region" description="Basic and acidic residues" evidence="1">
    <location>
        <begin position="1"/>
        <end position="11"/>
    </location>
</feature>
<dbReference type="VEuPathDB" id="FungiDB:H257_08235"/>
<proteinExistence type="predicted"/>
<dbReference type="RefSeq" id="XP_009832355.1">
    <property type="nucleotide sequence ID" value="XM_009834053.1"/>
</dbReference>
<sequence>MKDAMRGDFSRKPPRLPLPVMKRTPAIHRLGHDMDPSSAGTISSQFYGELTVPMKRIVHILV</sequence>
<evidence type="ECO:0000256" key="1">
    <source>
        <dbReference type="SAM" id="MobiDB-lite"/>
    </source>
</evidence>
<dbReference type="AlphaFoldDB" id="W4GGC5"/>
<protein>
    <submittedName>
        <fullName evidence="2">Uncharacterized protein</fullName>
    </submittedName>
</protein>
<organism evidence="2">
    <name type="scientific">Aphanomyces astaci</name>
    <name type="common">Crayfish plague agent</name>
    <dbReference type="NCBI Taxonomy" id="112090"/>
    <lineage>
        <taxon>Eukaryota</taxon>
        <taxon>Sar</taxon>
        <taxon>Stramenopiles</taxon>
        <taxon>Oomycota</taxon>
        <taxon>Saprolegniomycetes</taxon>
        <taxon>Saprolegniales</taxon>
        <taxon>Verrucalvaceae</taxon>
        <taxon>Aphanomyces</taxon>
    </lineage>
</organism>
<evidence type="ECO:0000313" key="2">
    <source>
        <dbReference type="EMBL" id="ETV78018.1"/>
    </source>
</evidence>
<feature type="region of interest" description="Disordered" evidence="1">
    <location>
        <begin position="1"/>
        <end position="21"/>
    </location>
</feature>
<gene>
    <name evidence="2" type="ORF">H257_08235</name>
</gene>
<name>W4GGC5_APHAT</name>
<accession>W4GGC5</accession>